<feature type="compositionally biased region" description="Low complexity" evidence="1">
    <location>
        <begin position="334"/>
        <end position="347"/>
    </location>
</feature>
<proteinExistence type="predicted"/>
<feature type="region of interest" description="Disordered" evidence="1">
    <location>
        <begin position="334"/>
        <end position="353"/>
    </location>
</feature>
<name>A0A0K6S850_9ALVE</name>
<reference evidence="2" key="1">
    <citation type="submission" date="2014-11" db="EMBL/GenBank/DDBJ databases">
        <title>Molecular phylogeny of cliff fern family Woodsiaceae with morphological implications.</title>
        <authorList>
            <person name="Shao Y.-Z."/>
            <person name="Wei R."/>
            <person name="Zhang X.-C."/>
        </authorList>
    </citation>
    <scope>NUCLEOTIDE SEQUENCE</scope>
</reference>
<dbReference type="EMBL" id="CDMZ01001723">
    <property type="protein sequence ID" value="CUC09812.1"/>
    <property type="molecule type" value="Genomic_DNA"/>
</dbReference>
<accession>A0A0K6S850</accession>
<evidence type="ECO:0000256" key="1">
    <source>
        <dbReference type="SAM" id="MobiDB-lite"/>
    </source>
</evidence>
<dbReference type="VEuPathDB" id="CryptoDB:Cvel_24060"/>
<feature type="compositionally biased region" description="Acidic residues" evidence="1">
    <location>
        <begin position="454"/>
        <end position="471"/>
    </location>
</feature>
<evidence type="ECO:0000313" key="2">
    <source>
        <dbReference type="EMBL" id="CUC09812.1"/>
    </source>
</evidence>
<protein>
    <submittedName>
        <fullName evidence="2">Uncharacterized protein</fullName>
    </submittedName>
</protein>
<dbReference type="AlphaFoldDB" id="A0A0K6S850"/>
<feature type="region of interest" description="Disordered" evidence="1">
    <location>
        <begin position="447"/>
        <end position="475"/>
    </location>
</feature>
<organism evidence="2">
    <name type="scientific">Chromera velia CCMP2878</name>
    <dbReference type="NCBI Taxonomy" id="1169474"/>
    <lineage>
        <taxon>Eukaryota</taxon>
        <taxon>Sar</taxon>
        <taxon>Alveolata</taxon>
        <taxon>Colpodellida</taxon>
        <taxon>Chromeraceae</taxon>
        <taxon>Chromera</taxon>
    </lineage>
</organism>
<gene>
    <name evidence="2" type="ORF">Cvel_24060.t1.CR1</name>
</gene>
<sequence length="535" mass="58206">MSTFSLKRPNEVAEIDDLERILVNGGVISDENGTLATYCLSCWPFGTPTVQLRHCADGVRAAKFTQQHCGERNLNPQVTRGERHKGVLKWCLSLEGRAAFTAVYVKLGGLTAQITSAKAQAISGMGGFVSLRPKESPTPRCYLHTVRHLLHTCQFDQQVGKYRWYTKFAPLTYIELCPLAVGFVPVSDVASAAAAAASLYTEDTLMLSLLDEKLKVSVSVDTNQGNLQRLKVKVQCTNIQDSLLELLPFLMPNTGDDRLLIDVQPLWDAIKAKCSSFALANLIWSDDEFTTPDNAAKLLPGTNVTFATFDPAAKMEEQGIPLGFPLSGHVLESVAPPGSSGPSQQSPPVSPETVYRPPALPLVYPECVTQASVLENGARILWVNMSTLIRPGMSGTPVFVPNGDLAHWVLSACSYAQALEANNALTVPMYGSHTWSDFVKVSQDSTAVSPPDVEVPEEGDTGGVDEIESPDQTESLQNEILALKKQLHEEEEKRIKAEKQLKKERGKWQKAQKMLLNAQAALLSGSDSASEADGR</sequence>